<dbReference type="eggNOG" id="ENOG5033CYY">
    <property type="taxonomic scope" value="Bacteria"/>
</dbReference>
<organism evidence="2 3">
    <name type="scientific">Lachnoanaerobaculum saburreum DSM 3986</name>
    <dbReference type="NCBI Taxonomy" id="887325"/>
    <lineage>
        <taxon>Bacteria</taxon>
        <taxon>Bacillati</taxon>
        <taxon>Bacillota</taxon>
        <taxon>Clostridia</taxon>
        <taxon>Lachnospirales</taxon>
        <taxon>Lachnospiraceae</taxon>
        <taxon>Lachnoanaerobaculum</taxon>
    </lineage>
</organism>
<dbReference type="RefSeq" id="WP_008752469.1">
    <property type="nucleotide sequence ID" value="NZ_GL622296.1"/>
</dbReference>
<dbReference type="InterPro" id="IPR045515">
    <property type="entry name" value="DUF6440"/>
</dbReference>
<sequence length="54" mass="6228">MERFKKIYKQGVLEVVEIWVDTETGVNYIFHRYGDAAGFTPLLDKDGKPILTPQ</sequence>
<accession>E6LRX5</accession>
<dbReference type="Pfam" id="PF20037">
    <property type="entry name" value="DUF6440"/>
    <property type="match status" value="1"/>
</dbReference>
<evidence type="ECO:0000259" key="1">
    <source>
        <dbReference type="Pfam" id="PF20037"/>
    </source>
</evidence>
<proteinExistence type="predicted"/>
<dbReference type="AlphaFoldDB" id="E6LRX5"/>
<evidence type="ECO:0000313" key="2">
    <source>
        <dbReference type="EMBL" id="EFU75352.1"/>
    </source>
</evidence>
<dbReference type="EMBL" id="AEPW01000106">
    <property type="protein sequence ID" value="EFU75352.1"/>
    <property type="molecule type" value="Genomic_DNA"/>
</dbReference>
<name>E6LRX5_9FIRM</name>
<dbReference type="Proteomes" id="UP000003434">
    <property type="component" value="Unassembled WGS sequence"/>
</dbReference>
<gene>
    <name evidence="2" type="ORF">HMPREF0381_2710</name>
</gene>
<comment type="caution">
    <text evidence="2">The sequence shown here is derived from an EMBL/GenBank/DDBJ whole genome shotgun (WGS) entry which is preliminary data.</text>
</comment>
<protein>
    <recommendedName>
        <fullName evidence="1">DUF6440 domain-containing protein</fullName>
    </recommendedName>
</protein>
<dbReference type="HOGENOM" id="CLU_173156_2_0_9"/>
<feature type="domain" description="DUF6440" evidence="1">
    <location>
        <begin position="3"/>
        <end position="52"/>
    </location>
</feature>
<reference evidence="2 3" key="1">
    <citation type="submission" date="2010-12" db="EMBL/GenBank/DDBJ databases">
        <authorList>
            <person name="Muzny D."/>
            <person name="Qin X."/>
            <person name="Deng J."/>
            <person name="Jiang H."/>
            <person name="Liu Y."/>
            <person name="Qu J."/>
            <person name="Song X.-Z."/>
            <person name="Zhang L."/>
            <person name="Thornton R."/>
            <person name="Coyle M."/>
            <person name="Francisco L."/>
            <person name="Jackson L."/>
            <person name="Javaid M."/>
            <person name="Korchina V."/>
            <person name="Kovar C."/>
            <person name="Mata R."/>
            <person name="Mathew T."/>
            <person name="Ngo R."/>
            <person name="Nguyen L."/>
            <person name="Nguyen N."/>
            <person name="Okwuonu G."/>
            <person name="Ongeri F."/>
            <person name="Pham C."/>
            <person name="Simmons D."/>
            <person name="Wilczek-Boney K."/>
            <person name="Hale W."/>
            <person name="Jakkamsetti A."/>
            <person name="Pham P."/>
            <person name="Ruth R."/>
            <person name="San Lucas F."/>
            <person name="Warren J."/>
            <person name="Zhang J."/>
            <person name="Zhao Z."/>
            <person name="Zhou C."/>
            <person name="Zhu D."/>
            <person name="Lee S."/>
            <person name="Bess C."/>
            <person name="Blankenburg K."/>
            <person name="Forbes L."/>
            <person name="Fu Q."/>
            <person name="Gubbala S."/>
            <person name="Hirani K."/>
            <person name="Jayaseelan J.C."/>
            <person name="Lara F."/>
            <person name="Munidasa M."/>
            <person name="Palculict T."/>
            <person name="Patil S."/>
            <person name="Pu L.-L."/>
            <person name="Saada N."/>
            <person name="Tang L."/>
            <person name="Weissenberger G."/>
            <person name="Zhu Y."/>
            <person name="Hemphill L."/>
            <person name="Shang Y."/>
            <person name="Youmans B."/>
            <person name="Ayvaz T."/>
            <person name="Ross M."/>
            <person name="Santibanez J."/>
            <person name="Aqrawi P."/>
            <person name="Gross S."/>
            <person name="Joshi V."/>
            <person name="Fowler G."/>
            <person name="Nazareth L."/>
            <person name="Reid J."/>
            <person name="Worley K."/>
            <person name="Petrosino J."/>
            <person name="Highlander S."/>
            <person name="Gibbs R."/>
        </authorList>
    </citation>
    <scope>NUCLEOTIDE SEQUENCE [LARGE SCALE GENOMIC DNA]</scope>
    <source>
        <strain evidence="2 3">DSM 3986</strain>
    </source>
</reference>
<evidence type="ECO:0000313" key="3">
    <source>
        <dbReference type="Proteomes" id="UP000003434"/>
    </source>
</evidence>